<comment type="caution">
    <text evidence="1">The sequence shown here is derived from an EMBL/GenBank/DDBJ whole genome shotgun (WGS) entry which is preliminary data.</text>
</comment>
<gene>
    <name evidence="1" type="ORF">RBR11_08980</name>
</gene>
<protein>
    <submittedName>
        <fullName evidence="1">Uncharacterized protein</fullName>
    </submittedName>
</protein>
<evidence type="ECO:0000313" key="1">
    <source>
        <dbReference type="EMBL" id="MDQ4214049.1"/>
    </source>
</evidence>
<dbReference type="EMBL" id="JAVFCB010000004">
    <property type="protein sequence ID" value="MDQ4214049.1"/>
    <property type="molecule type" value="Genomic_DNA"/>
</dbReference>
<evidence type="ECO:0000313" key="2">
    <source>
        <dbReference type="Proteomes" id="UP001230289"/>
    </source>
</evidence>
<organism evidence="1 2">
    <name type="scientific">Microbacterium capsulatum</name>
    <dbReference type="NCBI Taxonomy" id="3041921"/>
    <lineage>
        <taxon>Bacteria</taxon>
        <taxon>Bacillati</taxon>
        <taxon>Actinomycetota</taxon>
        <taxon>Actinomycetes</taxon>
        <taxon>Micrococcales</taxon>
        <taxon>Microbacteriaceae</taxon>
        <taxon>Microbacterium</taxon>
    </lineage>
</organism>
<dbReference type="RefSeq" id="WP_308488983.1">
    <property type="nucleotide sequence ID" value="NZ_JAVFCB010000004.1"/>
</dbReference>
<dbReference type="Proteomes" id="UP001230289">
    <property type="component" value="Unassembled WGS sequence"/>
</dbReference>
<sequence>MNQRHVHICHEIEHTGTFNGLGPMSERLLLDTDSALSIVRGLRFHDEEPAAAVIRDYQARLGMTDRSPATLLRQIDQWLRLTHRYISGEVIILPHDTAQAWGGPVESEEAFVFVAQGVLAIAANVIRAYESKYPPEVAVKLLDSTASQPPRGEELAWPWDDSEDMVARIVEAPMPRLNQERERPRATDEERGSLRAHFALGFDLTEIRDHLDLAQEIVFDEHMSWWHDLERTGQLDGPDGDAA</sequence>
<keyword evidence="2" id="KW-1185">Reference proteome</keyword>
<accession>A0ABU0XFZ8</accession>
<reference evidence="1 2" key="1">
    <citation type="submission" date="2023-08" db="EMBL/GenBank/DDBJ databases">
        <title>Microbacterium sp. nov., isolated from a waste landfill.</title>
        <authorList>
            <person name="Wen W."/>
        </authorList>
    </citation>
    <scope>NUCLEOTIDE SEQUENCE [LARGE SCALE GENOMIC DNA]</scope>
    <source>
        <strain evidence="1 2">ASV81</strain>
    </source>
</reference>
<name>A0ABU0XFZ8_9MICO</name>
<proteinExistence type="predicted"/>